<name>A0A4R4AAC5_MARGR</name>
<evidence type="ECO:0000256" key="3">
    <source>
        <dbReference type="ARBA" id="ARBA00023157"/>
    </source>
</evidence>
<dbReference type="RefSeq" id="WP_123141839.1">
    <property type="nucleotide sequence ID" value="NZ_NRRH01000012.1"/>
</dbReference>
<comment type="subcellular location">
    <subcellularLocation>
        <location evidence="6">Cytoplasm</location>
    </subcellularLocation>
</comment>
<dbReference type="SUPFAM" id="SSF64397">
    <property type="entry name" value="Hsp33 domain"/>
    <property type="match status" value="1"/>
</dbReference>
<organism evidence="7 8">
    <name type="scientific">Marichromatium gracile</name>
    <name type="common">Chromatium gracile</name>
    <dbReference type="NCBI Taxonomy" id="1048"/>
    <lineage>
        <taxon>Bacteria</taxon>
        <taxon>Pseudomonadati</taxon>
        <taxon>Pseudomonadota</taxon>
        <taxon>Gammaproteobacteria</taxon>
        <taxon>Chromatiales</taxon>
        <taxon>Chromatiaceae</taxon>
        <taxon>Marichromatium</taxon>
    </lineage>
</organism>
<feature type="disulfide bond" description="Redox-active" evidence="6">
    <location>
        <begin position="226"/>
        <end position="228"/>
    </location>
</feature>
<dbReference type="GO" id="GO:0051082">
    <property type="term" value="F:unfolded protein binding"/>
    <property type="evidence" value="ECO:0007669"/>
    <property type="project" value="UniProtKB-UniRule"/>
</dbReference>
<comment type="PTM">
    <text evidence="6">Under oxidizing conditions two disulfide bonds are formed involving the reactive cysteines. Under reducing conditions zinc is bound to the reactive cysteines and the protein is inactive.</text>
</comment>
<evidence type="ECO:0000256" key="5">
    <source>
        <dbReference type="ARBA" id="ARBA00023284"/>
    </source>
</evidence>
<dbReference type="InterPro" id="IPR016153">
    <property type="entry name" value="Heat_shock_Hsp33_N"/>
</dbReference>
<dbReference type="EMBL" id="SMDC01000005">
    <property type="protein sequence ID" value="TCW35918.1"/>
    <property type="molecule type" value="Genomic_DNA"/>
</dbReference>
<accession>A0A4R4AAC5</accession>
<dbReference type="AlphaFoldDB" id="A0A4R4AAC5"/>
<dbReference type="Pfam" id="PF01430">
    <property type="entry name" value="HSP33"/>
    <property type="match status" value="1"/>
</dbReference>
<dbReference type="CDD" id="cd00498">
    <property type="entry name" value="Hsp33"/>
    <property type="match status" value="1"/>
</dbReference>
<dbReference type="Proteomes" id="UP000295247">
    <property type="component" value="Unassembled WGS sequence"/>
</dbReference>
<evidence type="ECO:0000256" key="2">
    <source>
        <dbReference type="ARBA" id="ARBA00022833"/>
    </source>
</evidence>
<reference evidence="7 8" key="1">
    <citation type="submission" date="2019-03" db="EMBL/GenBank/DDBJ databases">
        <title>Genomic Encyclopedia of Type Strains, Phase IV (KMG-IV): sequencing the most valuable type-strain genomes for metagenomic binning, comparative biology and taxonomic classification.</title>
        <authorList>
            <person name="Goeker M."/>
        </authorList>
    </citation>
    <scope>NUCLEOTIDE SEQUENCE [LARGE SCALE GENOMIC DNA]</scope>
    <source>
        <strain evidence="7 8">DSM 203</strain>
    </source>
</reference>
<dbReference type="GO" id="GO:0044183">
    <property type="term" value="F:protein folding chaperone"/>
    <property type="evidence" value="ECO:0007669"/>
    <property type="project" value="TreeGrafter"/>
</dbReference>
<dbReference type="SUPFAM" id="SSF118352">
    <property type="entry name" value="HSP33 redox switch-like"/>
    <property type="match status" value="1"/>
</dbReference>
<dbReference type="InterPro" id="IPR023212">
    <property type="entry name" value="Hsp33_helix_hairpin_bin_dom_sf"/>
</dbReference>
<keyword evidence="2 6" id="KW-0862">Zinc</keyword>
<dbReference type="Gene3D" id="1.10.287.480">
    <property type="entry name" value="helix hairpin bin"/>
    <property type="match status" value="1"/>
</dbReference>
<protein>
    <recommendedName>
        <fullName evidence="6">33 kDa chaperonin</fullName>
    </recommendedName>
    <alternativeName>
        <fullName evidence="6">Heat shock protein 33 homolog</fullName>
        <shortName evidence="6">HSP33</shortName>
    </alternativeName>
</protein>
<dbReference type="InterPro" id="IPR016154">
    <property type="entry name" value="Heat_shock_Hsp33_C"/>
</dbReference>
<keyword evidence="5 6" id="KW-0676">Redox-active center</keyword>
<sequence>MSDTDSLHRFLFEQTDIRGNLVHLDASWRAVLDAHDYPEPVRGLLGEALAAVSLLAATLKFDGALILQAQGDGPLRTLVAQATSARTVRGLARWDGELDPEAPLAELFGTARLVLTIEPRTGEPYQGIVALQGERLADAMEHFFSGSEQLPTRLWLDADGERAAGMLLQRLPGADRAAEDWSRVGMLADTLTREELLALPAEQLLYRLFNEEPVRLFEPDPIAFRCGCSRARIEQTVKLLGAEEIESILAERDGLEVTCEFCNRTYRFDPVDARQLLAEDSHHSSPPTQH</sequence>
<dbReference type="Gene3D" id="3.55.30.10">
    <property type="entry name" value="Hsp33 domain"/>
    <property type="match status" value="1"/>
</dbReference>
<comment type="caution">
    <text evidence="7">The sequence shown here is derived from an EMBL/GenBank/DDBJ whole genome shotgun (WGS) entry which is preliminary data.</text>
</comment>
<dbReference type="InterPro" id="IPR000397">
    <property type="entry name" value="Heat_shock_Hsp33"/>
</dbReference>
<evidence type="ECO:0000256" key="1">
    <source>
        <dbReference type="ARBA" id="ARBA00022490"/>
    </source>
</evidence>
<evidence type="ECO:0000313" key="8">
    <source>
        <dbReference type="Proteomes" id="UP000295247"/>
    </source>
</evidence>
<keyword evidence="1 6" id="KW-0963">Cytoplasm</keyword>
<dbReference type="Gene3D" id="3.90.1280.10">
    <property type="entry name" value="HSP33 redox switch-like"/>
    <property type="match status" value="1"/>
</dbReference>
<dbReference type="NCBIfam" id="NF001033">
    <property type="entry name" value="PRK00114.1"/>
    <property type="match status" value="1"/>
</dbReference>
<keyword evidence="3 6" id="KW-1015">Disulfide bond</keyword>
<keyword evidence="4 6" id="KW-0143">Chaperone</keyword>
<feature type="disulfide bond" description="Redox-active" evidence="6">
    <location>
        <begin position="259"/>
        <end position="262"/>
    </location>
</feature>
<dbReference type="HAMAP" id="MF_00117">
    <property type="entry name" value="HslO"/>
    <property type="match status" value="1"/>
</dbReference>
<proteinExistence type="inferred from homology"/>
<comment type="similarity">
    <text evidence="6">Belongs to the HSP33 family.</text>
</comment>
<dbReference type="PIRSF" id="PIRSF005261">
    <property type="entry name" value="Heat_shock_Hsp33"/>
    <property type="match status" value="1"/>
</dbReference>
<dbReference type="GO" id="GO:0042026">
    <property type="term" value="P:protein refolding"/>
    <property type="evidence" value="ECO:0007669"/>
    <property type="project" value="TreeGrafter"/>
</dbReference>
<gene>
    <name evidence="6" type="primary">hslO</name>
    <name evidence="7" type="ORF">EDC29_10592</name>
</gene>
<dbReference type="GO" id="GO:0005737">
    <property type="term" value="C:cytoplasm"/>
    <property type="evidence" value="ECO:0007669"/>
    <property type="project" value="UniProtKB-SubCell"/>
</dbReference>
<evidence type="ECO:0000256" key="6">
    <source>
        <dbReference type="HAMAP-Rule" id="MF_00117"/>
    </source>
</evidence>
<dbReference type="PANTHER" id="PTHR30111">
    <property type="entry name" value="33 KDA CHAPERONIN"/>
    <property type="match status" value="1"/>
</dbReference>
<comment type="function">
    <text evidence="6">Redox regulated molecular chaperone. Protects both thermally unfolding and oxidatively damaged proteins from irreversible aggregation. Plays an important role in the bacterial defense system toward oxidative stress.</text>
</comment>
<evidence type="ECO:0000313" key="7">
    <source>
        <dbReference type="EMBL" id="TCW35918.1"/>
    </source>
</evidence>
<evidence type="ECO:0000256" key="4">
    <source>
        <dbReference type="ARBA" id="ARBA00023186"/>
    </source>
</evidence>
<dbReference type="PANTHER" id="PTHR30111:SF1">
    <property type="entry name" value="33 KDA CHAPERONIN"/>
    <property type="match status" value="1"/>
</dbReference>